<feature type="transmembrane region" description="Helical" evidence="1">
    <location>
        <begin position="175"/>
        <end position="201"/>
    </location>
</feature>
<feature type="transmembrane region" description="Helical" evidence="1">
    <location>
        <begin position="213"/>
        <end position="231"/>
    </location>
</feature>
<organism evidence="2 3">
    <name type="scientific">Hymenobacter daecheongensis DSM 21074</name>
    <dbReference type="NCBI Taxonomy" id="1121955"/>
    <lineage>
        <taxon>Bacteria</taxon>
        <taxon>Pseudomonadati</taxon>
        <taxon>Bacteroidota</taxon>
        <taxon>Cytophagia</taxon>
        <taxon>Cytophagales</taxon>
        <taxon>Hymenobacteraceae</taxon>
        <taxon>Hymenobacter</taxon>
    </lineage>
</organism>
<keyword evidence="2" id="KW-0808">Transferase</keyword>
<dbReference type="OrthoDB" id="1489163at2"/>
<feature type="transmembrane region" description="Helical" evidence="1">
    <location>
        <begin position="461"/>
        <end position="482"/>
    </location>
</feature>
<reference evidence="2 3" key="1">
    <citation type="submission" date="2016-11" db="EMBL/GenBank/DDBJ databases">
        <authorList>
            <person name="Jaros S."/>
            <person name="Januszkiewicz K."/>
            <person name="Wedrychowicz H."/>
        </authorList>
    </citation>
    <scope>NUCLEOTIDE SEQUENCE [LARGE SCALE GENOMIC DNA]</scope>
    <source>
        <strain evidence="2 3">DSM 21074</strain>
    </source>
</reference>
<feature type="transmembrane region" description="Helical" evidence="1">
    <location>
        <begin position="268"/>
        <end position="301"/>
    </location>
</feature>
<feature type="transmembrane region" description="Helical" evidence="1">
    <location>
        <begin position="7"/>
        <end position="30"/>
    </location>
</feature>
<feature type="transmembrane region" description="Helical" evidence="1">
    <location>
        <begin position="367"/>
        <end position="391"/>
    </location>
</feature>
<keyword evidence="1" id="KW-0812">Transmembrane</keyword>
<dbReference type="GO" id="GO:0016740">
    <property type="term" value="F:transferase activity"/>
    <property type="evidence" value="ECO:0007669"/>
    <property type="project" value="UniProtKB-KW"/>
</dbReference>
<dbReference type="EMBL" id="FQYN01000004">
    <property type="protein sequence ID" value="SHJ09352.1"/>
    <property type="molecule type" value="Genomic_DNA"/>
</dbReference>
<keyword evidence="3" id="KW-1185">Reference proteome</keyword>
<dbReference type="Proteomes" id="UP000184418">
    <property type="component" value="Unassembled WGS sequence"/>
</dbReference>
<feature type="transmembrane region" description="Helical" evidence="1">
    <location>
        <begin position="430"/>
        <end position="449"/>
    </location>
</feature>
<dbReference type="STRING" id="1121955.SAMN02745146_2262"/>
<keyword evidence="1" id="KW-1133">Transmembrane helix</keyword>
<gene>
    <name evidence="2" type="ORF">SAMN02745146_2262</name>
</gene>
<feature type="transmembrane region" description="Helical" evidence="1">
    <location>
        <begin position="313"/>
        <end position="341"/>
    </location>
</feature>
<name>A0A1M6GHK1_9BACT</name>
<dbReference type="AlphaFoldDB" id="A0A1M6GHK1"/>
<evidence type="ECO:0000313" key="2">
    <source>
        <dbReference type="EMBL" id="SHJ09352.1"/>
    </source>
</evidence>
<feature type="transmembrane region" description="Helical" evidence="1">
    <location>
        <begin position="403"/>
        <end position="424"/>
    </location>
</feature>
<protein>
    <submittedName>
        <fullName evidence="2">4-amino-4-deoxy-L-arabinose transferase</fullName>
    </submittedName>
</protein>
<evidence type="ECO:0000256" key="1">
    <source>
        <dbReference type="SAM" id="Phobius"/>
    </source>
</evidence>
<evidence type="ECO:0000313" key="3">
    <source>
        <dbReference type="Proteomes" id="UP000184418"/>
    </source>
</evidence>
<accession>A0A1M6GHK1</accession>
<proteinExistence type="predicted"/>
<dbReference type="RefSeq" id="WP_073109130.1">
    <property type="nucleotide sequence ID" value="NZ_FQYN01000004.1"/>
</dbReference>
<feature type="transmembrane region" description="Helical" evidence="1">
    <location>
        <begin position="115"/>
        <end position="139"/>
    </location>
</feature>
<feature type="transmembrane region" description="Helical" evidence="1">
    <location>
        <begin position="61"/>
        <end position="81"/>
    </location>
</feature>
<keyword evidence="1" id="KW-0472">Membrane</keyword>
<sequence length="600" mass="66402">MKFVKYLICILFLVTLVGGIGFTLISRAALLELLIQRGGLAAYADKLNGLLTDSLLFKAKLGVGVVLVGLGLMTAAVWRFWSRIELYLRTVGQQAVGLSTYLTSVLQTWTFGQRLVVFGLFFALTFLLFYCASTIPFIYDELYTYIAFSSRGPAIALVFYPFPNNHVLVSVLAGVMLKLVGSVAFGMRAVTILASMLLYWVLFVGLQRVSRPAVVLTALVFFFGLDMVVLYSFMARGYTIILLCTAVSFCLIPELLKARSRYRELSWLLLGLVSVIGMAAIPTYVYCFASIMATLGIYSLLTRQPKQPKMLHLVALGLLVVVGVVAFYTPLIAVSGLSALIKNKYVLPISRGEVLHKMLPAMGDLTYAFFTFKALGWFWLLALALGAVAFWRRRTAGQLPRPLVVLSLLMLVLPMFFMLAQSVVPYERCWQYLAVPLAYLLAIALESGLAGFGQAVGFRRLAGPVLVLFALGLTVLSVRGFYQKLYINESHSFSYRRVGELLTEQGFRLNLAQPPVYLVDSFLADGNVEYDFTTQHRPTKRLRLDVTPTLLDSLTGPALVVHDKHFGTDPAGYLKNHPAQTLYDDAHATVFLVNSAAVKP</sequence>